<dbReference type="AlphaFoldDB" id="J9FYB4"/>
<name>J9FYB4_9ZZZZ</name>
<evidence type="ECO:0000313" key="1">
    <source>
        <dbReference type="EMBL" id="EJW99991.1"/>
    </source>
</evidence>
<proteinExistence type="predicted"/>
<protein>
    <submittedName>
        <fullName evidence="1">Uncharacterized protein</fullName>
    </submittedName>
</protein>
<sequence length="52" mass="6063">MIRRKLSVCLKNTNSLQQGIFLKPELSADTMLAFSRNESPEHSRQRMSVKER</sequence>
<organism evidence="1">
    <name type="scientific">gut metagenome</name>
    <dbReference type="NCBI Taxonomy" id="749906"/>
    <lineage>
        <taxon>unclassified sequences</taxon>
        <taxon>metagenomes</taxon>
        <taxon>organismal metagenomes</taxon>
    </lineage>
</organism>
<comment type="caution">
    <text evidence="1">The sequence shown here is derived from an EMBL/GenBank/DDBJ whole genome shotgun (WGS) entry which is preliminary data.</text>
</comment>
<gene>
    <name evidence="1" type="ORF">EVA_11901</name>
</gene>
<accession>J9FYB4</accession>
<dbReference type="EMBL" id="AMCI01003572">
    <property type="protein sequence ID" value="EJW99991.1"/>
    <property type="molecule type" value="Genomic_DNA"/>
</dbReference>
<reference evidence="1" key="1">
    <citation type="journal article" date="2012" name="PLoS ONE">
        <title>Gene sets for utilization of primary and secondary nutrition supplies in the distal gut of endangered iberian lynx.</title>
        <authorList>
            <person name="Alcaide M."/>
            <person name="Messina E."/>
            <person name="Richter M."/>
            <person name="Bargiela R."/>
            <person name="Peplies J."/>
            <person name="Huws S.A."/>
            <person name="Newbold C.J."/>
            <person name="Golyshin P.N."/>
            <person name="Simon M.A."/>
            <person name="Lopez G."/>
            <person name="Yakimov M.M."/>
            <person name="Ferrer M."/>
        </authorList>
    </citation>
    <scope>NUCLEOTIDE SEQUENCE</scope>
</reference>